<evidence type="ECO:0000313" key="6">
    <source>
        <dbReference type="EMBL" id="SFB31826.1"/>
    </source>
</evidence>
<evidence type="ECO:0000259" key="5">
    <source>
        <dbReference type="PROSITE" id="PS50893"/>
    </source>
</evidence>
<name>A0A1I1A3B1_9CELL</name>
<keyword evidence="7" id="KW-1185">Reference proteome</keyword>
<dbReference type="STRING" id="988821.SAMN05421867_11450"/>
<dbReference type="PROSITE" id="PS00211">
    <property type="entry name" value="ABC_TRANSPORTER_1"/>
    <property type="match status" value="1"/>
</dbReference>
<dbReference type="CDD" id="cd03255">
    <property type="entry name" value="ABC_MJ0796_LolCDE_FtsE"/>
    <property type="match status" value="1"/>
</dbReference>
<dbReference type="GO" id="GO:0005524">
    <property type="term" value="F:ATP binding"/>
    <property type="evidence" value="ECO:0007669"/>
    <property type="project" value="UniProtKB-KW"/>
</dbReference>
<evidence type="ECO:0000313" key="7">
    <source>
        <dbReference type="Proteomes" id="UP000199012"/>
    </source>
</evidence>
<dbReference type="InterPro" id="IPR017871">
    <property type="entry name" value="ABC_transporter-like_CS"/>
</dbReference>
<dbReference type="GO" id="GO:0005886">
    <property type="term" value="C:plasma membrane"/>
    <property type="evidence" value="ECO:0007669"/>
    <property type="project" value="TreeGrafter"/>
</dbReference>
<sequence>MSALLELTGVTRSVLLPDDRRLHILRGVDLAVDTGEHVSVVGRSGTGKSTLLNILGLLDSPTEGQYLLDGVPIGRLSSRTRTKRRGRDFGFVFQQFNLLPGRTALENVVAPLMYAPGRQFWRRTSLAAAMLERVGLGDRLETMPEKLSGGEQQRVAIARALVRGPRVILADEPTGALDVETGASVMDLLDEVAADTGAALVTITHDLSVAARAQRCYRLADGVLVPVSLGEPGRVTEWVGDVPVDLAERTHDASGRSLPPVLAPSVPAAPPAAAPDAARTEVTSPVVGP</sequence>
<organism evidence="6 7">
    <name type="scientific">Cellulomonas marina</name>
    <dbReference type="NCBI Taxonomy" id="988821"/>
    <lineage>
        <taxon>Bacteria</taxon>
        <taxon>Bacillati</taxon>
        <taxon>Actinomycetota</taxon>
        <taxon>Actinomycetes</taxon>
        <taxon>Micrococcales</taxon>
        <taxon>Cellulomonadaceae</taxon>
        <taxon>Cellulomonas</taxon>
    </lineage>
</organism>
<dbReference type="InterPro" id="IPR015854">
    <property type="entry name" value="ABC_transpr_LolD-like"/>
</dbReference>
<dbReference type="PANTHER" id="PTHR24220:SF86">
    <property type="entry name" value="ABC TRANSPORTER ABCH.1"/>
    <property type="match status" value="1"/>
</dbReference>
<evidence type="ECO:0000256" key="4">
    <source>
        <dbReference type="SAM" id="MobiDB-lite"/>
    </source>
</evidence>
<dbReference type="InterPro" id="IPR027417">
    <property type="entry name" value="P-loop_NTPase"/>
</dbReference>
<dbReference type="Proteomes" id="UP000199012">
    <property type="component" value="Unassembled WGS sequence"/>
</dbReference>
<dbReference type="InterPro" id="IPR003593">
    <property type="entry name" value="AAA+_ATPase"/>
</dbReference>
<dbReference type="Gene3D" id="3.40.50.300">
    <property type="entry name" value="P-loop containing nucleotide triphosphate hydrolases"/>
    <property type="match status" value="1"/>
</dbReference>
<accession>A0A1I1A3B1</accession>
<dbReference type="PANTHER" id="PTHR24220">
    <property type="entry name" value="IMPORT ATP-BINDING PROTEIN"/>
    <property type="match status" value="1"/>
</dbReference>
<dbReference type="SUPFAM" id="SSF52540">
    <property type="entry name" value="P-loop containing nucleoside triphosphate hydrolases"/>
    <property type="match status" value="1"/>
</dbReference>
<dbReference type="GO" id="GO:0022857">
    <property type="term" value="F:transmembrane transporter activity"/>
    <property type="evidence" value="ECO:0007669"/>
    <property type="project" value="TreeGrafter"/>
</dbReference>
<feature type="region of interest" description="Disordered" evidence="4">
    <location>
        <begin position="251"/>
        <end position="289"/>
    </location>
</feature>
<feature type="compositionally biased region" description="Low complexity" evidence="4">
    <location>
        <begin position="257"/>
        <end position="266"/>
    </location>
</feature>
<dbReference type="EMBL" id="FOKA01000014">
    <property type="protein sequence ID" value="SFB31826.1"/>
    <property type="molecule type" value="Genomic_DNA"/>
</dbReference>
<keyword evidence="1" id="KW-0813">Transport</keyword>
<protein>
    <submittedName>
        <fullName evidence="6">Putative ABC transport system ATP-binding protein</fullName>
    </submittedName>
</protein>
<dbReference type="RefSeq" id="WP_090034116.1">
    <property type="nucleotide sequence ID" value="NZ_BONM01000034.1"/>
</dbReference>
<dbReference type="FunFam" id="3.40.50.300:FF:000032">
    <property type="entry name" value="Export ABC transporter ATP-binding protein"/>
    <property type="match status" value="1"/>
</dbReference>
<evidence type="ECO:0000256" key="2">
    <source>
        <dbReference type="ARBA" id="ARBA00022741"/>
    </source>
</evidence>
<dbReference type="InterPro" id="IPR003439">
    <property type="entry name" value="ABC_transporter-like_ATP-bd"/>
</dbReference>
<dbReference type="InterPro" id="IPR017911">
    <property type="entry name" value="MacB-like_ATP-bd"/>
</dbReference>
<keyword evidence="3 6" id="KW-0067">ATP-binding</keyword>
<keyword evidence="2" id="KW-0547">Nucleotide-binding</keyword>
<feature type="domain" description="ABC transporter" evidence="5">
    <location>
        <begin position="5"/>
        <end position="246"/>
    </location>
</feature>
<dbReference type="Pfam" id="PF00005">
    <property type="entry name" value="ABC_tran"/>
    <property type="match status" value="1"/>
</dbReference>
<dbReference type="PROSITE" id="PS50893">
    <property type="entry name" value="ABC_TRANSPORTER_2"/>
    <property type="match status" value="1"/>
</dbReference>
<dbReference type="SMART" id="SM00382">
    <property type="entry name" value="AAA"/>
    <property type="match status" value="1"/>
</dbReference>
<evidence type="ECO:0000256" key="1">
    <source>
        <dbReference type="ARBA" id="ARBA00022448"/>
    </source>
</evidence>
<dbReference type="GO" id="GO:0098796">
    <property type="term" value="C:membrane protein complex"/>
    <property type="evidence" value="ECO:0007669"/>
    <property type="project" value="UniProtKB-ARBA"/>
</dbReference>
<gene>
    <name evidence="6" type="ORF">SAMN05421867_11450</name>
</gene>
<reference evidence="7" key="1">
    <citation type="submission" date="2016-10" db="EMBL/GenBank/DDBJ databases">
        <authorList>
            <person name="Varghese N."/>
            <person name="Submissions S."/>
        </authorList>
    </citation>
    <scope>NUCLEOTIDE SEQUENCE [LARGE SCALE GENOMIC DNA]</scope>
    <source>
        <strain evidence="7">CGMCC 4.6945</strain>
    </source>
</reference>
<dbReference type="OrthoDB" id="9802264at2"/>
<dbReference type="AlphaFoldDB" id="A0A1I1A3B1"/>
<dbReference type="GO" id="GO:0016887">
    <property type="term" value="F:ATP hydrolysis activity"/>
    <property type="evidence" value="ECO:0007669"/>
    <property type="project" value="InterPro"/>
</dbReference>
<proteinExistence type="predicted"/>
<evidence type="ECO:0000256" key="3">
    <source>
        <dbReference type="ARBA" id="ARBA00022840"/>
    </source>
</evidence>